<gene>
    <name evidence="6" type="primary">fliS</name>
    <name evidence="6" type="ORF">DN757_04745</name>
</gene>
<dbReference type="Pfam" id="PF02561">
    <property type="entry name" value="FliS"/>
    <property type="match status" value="1"/>
</dbReference>
<evidence type="ECO:0000313" key="6">
    <source>
        <dbReference type="EMBL" id="PZT56950.1"/>
    </source>
</evidence>
<dbReference type="GO" id="GO:0005829">
    <property type="term" value="C:cytosol"/>
    <property type="evidence" value="ECO:0007669"/>
    <property type="project" value="UniProtKB-SubCell"/>
</dbReference>
<dbReference type="PIRSF" id="PIRSF039090">
    <property type="entry name" value="Flis"/>
    <property type="match status" value="1"/>
</dbReference>
<dbReference type="EMBL" id="QKWW01000014">
    <property type="protein sequence ID" value="PZT56950.1"/>
    <property type="molecule type" value="Genomic_DNA"/>
</dbReference>
<comment type="caution">
    <text evidence="6">The sequence shown here is derived from an EMBL/GenBank/DDBJ whole genome shotgun (WGS) entry which is preliminary data.</text>
</comment>
<dbReference type="Proteomes" id="UP000249204">
    <property type="component" value="Unassembled WGS sequence"/>
</dbReference>
<dbReference type="NCBIfam" id="TIGR00208">
    <property type="entry name" value="fliS"/>
    <property type="match status" value="1"/>
</dbReference>
<dbReference type="PANTHER" id="PTHR34773">
    <property type="entry name" value="FLAGELLAR SECRETION CHAPERONE FLIS"/>
    <property type="match status" value="1"/>
</dbReference>
<keyword evidence="6" id="KW-0282">Flagellum</keyword>
<keyword evidence="6" id="KW-0969">Cilium</keyword>
<dbReference type="CDD" id="cd16098">
    <property type="entry name" value="FliS"/>
    <property type="match status" value="1"/>
</dbReference>
<organism evidence="6 7">
    <name type="scientific">Paenibacillus silvae</name>
    <dbReference type="NCBI Taxonomy" id="1325358"/>
    <lineage>
        <taxon>Bacteria</taxon>
        <taxon>Bacillati</taxon>
        <taxon>Bacillota</taxon>
        <taxon>Bacilli</taxon>
        <taxon>Bacillales</taxon>
        <taxon>Paenibacillaceae</taxon>
        <taxon>Paenibacillus</taxon>
    </lineage>
</organism>
<keyword evidence="3" id="KW-0963">Cytoplasm</keyword>
<evidence type="ECO:0000256" key="3">
    <source>
        <dbReference type="ARBA" id="ARBA00022490"/>
    </source>
</evidence>
<dbReference type="InterPro" id="IPR036584">
    <property type="entry name" value="FliS_sf"/>
</dbReference>
<evidence type="ECO:0000313" key="7">
    <source>
        <dbReference type="Proteomes" id="UP000249204"/>
    </source>
</evidence>
<dbReference type="Gene3D" id="1.20.120.340">
    <property type="entry name" value="Flagellar protein FliS"/>
    <property type="match status" value="1"/>
</dbReference>
<dbReference type="GO" id="GO:0071973">
    <property type="term" value="P:bacterial-type flagellum-dependent cell motility"/>
    <property type="evidence" value="ECO:0007669"/>
    <property type="project" value="TreeGrafter"/>
</dbReference>
<dbReference type="RefSeq" id="WP_111269112.1">
    <property type="nucleotide sequence ID" value="NZ_JAHXMW010000003.1"/>
</dbReference>
<keyword evidence="6" id="KW-0966">Cell projection</keyword>
<proteinExistence type="inferred from homology"/>
<keyword evidence="5" id="KW-0143">Chaperone</keyword>
<comment type="subcellular location">
    <subcellularLocation>
        <location evidence="1">Cytoplasm</location>
        <location evidence="1">Cytosol</location>
    </subcellularLocation>
</comment>
<evidence type="ECO:0000256" key="1">
    <source>
        <dbReference type="ARBA" id="ARBA00004514"/>
    </source>
</evidence>
<sequence>MINSPLQKYQQNQVQTSPAQLLLMLYDGAIRFVKSGIAAIEESNFEKTNMNLCKGQAVIHELIAALNYDYPVAKTLYSVYEYMIYCLIQANLKKDVKPAQETLSYLIELREAWEIASKSTGGTVK</sequence>
<dbReference type="SUPFAM" id="SSF101116">
    <property type="entry name" value="Flagellar export chaperone FliS"/>
    <property type="match status" value="1"/>
</dbReference>
<evidence type="ECO:0000256" key="4">
    <source>
        <dbReference type="ARBA" id="ARBA00022795"/>
    </source>
</evidence>
<dbReference type="AlphaFoldDB" id="A0A2W6PBB9"/>
<evidence type="ECO:0000256" key="2">
    <source>
        <dbReference type="ARBA" id="ARBA00008787"/>
    </source>
</evidence>
<dbReference type="PANTHER" id="PTHR34773:SF1">
    <property type="entry name" value="FLAGELLAR SECRETION CHAPERONE FLIS"/>
    <property type="match status" value="1"/>
</dbReference>
<evidence type="ECO:0000256" key="5">
    <source>
        <dbReference type="ARBA" id="ARBA00023186"/>
    </source>
</evidence>
<dbReference type="GO" id="GO:0044780">
    <property type="term" value="P:bacterial-type flagellum assembly"/>
    <property type="evidence" value="ECO:0007669"/>
    <property type="project" value="InterPro"/>
</dbReference>
<reference evidence="6 7" key="1">
    <citation type="submission" date="2018-06" db="EMBL/GenBank/DDBJ databases">
        <title>Isolation of heavy metals resistant Paenibacillus silvae NC2 from Gold-Copper mine in ZiJin, China.</title>
        <authorList>
            <person name="Xu J."/>
            <person name="Mazhar H.S."/>
            <person name="Rensing C."/>
        </authorList>
    </citation>
    <scope>NUCLEOTIDE SEQUENCE [LARGE SCALE GENOMIC DNA]</scope>
    <source>
        <strain evidence="6 7">NC2</strain>
    </source>
</reference>
<dbReference type="InterPro" id="IPR003713">
    <property type="entry name" value="FliS"/>
</dbReference>
<comment type="similarity">
    <text evidence="2">Belongs to the FliS family.</text>
</comment>
<protein>
    <submittedName>
        <fullName evidence="6">Flagellar export chaperone FliS</fullName>
    </submittedName>
</protein>
<name>A0A2W6PBB9_9BACL</name>
<accession>A0A2W6PBB9</accession>
<keyword evidence="4" id="KW-1005">Bacterial flagellum biogenesis</keyword>